<dbReference type="InterPro" id="IPR035569">
    <property type="entry name" value="Antitoxin_epsilon/PezA_dom_sf"/>
</dbReference>
<proteinExistence type="predicted"/>
<accession>Q8E4Q7</accession>
<dbReference type="GO" id="GO:0015643">
    <property type="term" value="F:toxic substance binding"/>
    <property type="evidence" value="ECO:0007669"/>
    <property type="project" value="InterPro"/>
</dbReference>
<dbReference type="Pfam" id="PF01381">
    <property type="entry name" value="HTH_3"/>
    <property type="match status" value="1"/>
</dbReference>
<dbReference type="PANTHER" id="PTHR46558:SF11">
    <property type="entry name" value="HTH-TYPE TRANSCRIPTIONAL REGULATOR XRE"/>
    <property type="match status" value="1"/>
</dbReference>
<dbReference type="HOGENOM" id="CLU_1668348_0_0_9"/>
<evidence type="ECO:0000313" key="4">
    <source>
        <dbReference type="EMBL" id="CAD47003.1"/>
    </source>
</evidence>
<dbReference type="InterPro" id="IPR010982">
    <property type="entry name" value="Lambda_DNA-bd_dom_sf"/>
</dbReference>
<organism evidence="4">
    <name type="scientific">Streptococcus agalactiae serotype III (strain NEM316)</name>
    <dbReference type="NCBI Taxonomy" id="211110"/>
    <lineage>
        <taxon>Bacteria</taxon>
        <taxon>Bacillati</taxon>
        <taxon>Bacillota</taxon>
        <taxon>Bacilli</taxon>
        <taxon>Lactobacillales</taxon>
        <taxon>Streptococcaceae</taxon>
        <taxon>Streptococcus</taxon>
    </lineage>
</organism>
<dbReference type="PANTHER" id="PTHR46558">
    <property type="entry name" value="TRACRIPTIONAL REGULATORY PROTEIN-RELATED-RELATED"/>
    <property type="match status" value="1"/>
</dbReference>
<name>Q8E4Q7_STRA3</name>
<dbReference type="KEGG" id="san:gbs1344"/>
<dbReference type="Gene3D" id="1.10.8.130">
    <property type="match status" value="1"/>
</dbReference>
<reference evidence="4" key="1">
    <citation type="journal article" date="2002" name="Mol. Microbiol.">
        <title>Genome sequence of Streptococcus agalactiae, a pathogen causing invasive neonatal disease.</title>
        <authorList>
            <person name="Glaser P."/>
            <person name="Rusniok C."/>
            <person name="Buchrieser C."/>
            <person name="Chevalier F."/>
            <person name="Frangeul L."/>
            <person name="Msadek T."/>
            <person name="Zouine M."/>
            <person name="Couve E."/>
            <person name="Lalioui L."/>
            <person name="Poyart C."/>
            <person name="Trieu-Cuot P."/>
            <person name="Kunst F."/>
        </authorList>
    </citation>
    <scope>NUCLEOTIDE SEQUENCE [LARGE SCALE GENOMIC DNA]</scope>
    <source>
        <strain evidence="4">NEM316</strain>
    </source>
</reference>
<dbReference type="Pfam" id="PF08998">
    <property type="entry name" value="Epsilon_antitox"/>
    <property type="match status" value="1"/>
</dbReference>
<dbReference type="GO" id="GO:0009636">
    <property type="term" value="P:response to toxic substance"/>
    <property type="evidence" value="ECO:0007669"/>
    <property type="project" value="InterPro"/>
</dbReference>
<evidence type="ECO:0000259" key="3">
    <source>
        <dbReference type="PROSITE" id="PS50943"/>
    </source>
</evidence>
<dbReference type="PROSITE" id="PS50943">
    <property type="entry name" value="HTH_CROC1"/>
    <property type="match status" value="1"/>
</dbReference>
<dbReference type="eggNOG" id="COG1396">
    <property type="taxonomic scope" value="Bacteria"/>
</dbReference>
<dbReference type="InterPro" id="IPR048181">
    <property type="entry name" value="PezA"/>
</dbReference>
<dbReference type="RefSeq" id="WP_000578715.1">
    <property type="nucleotide sequence ID" value="NC_004368.1"/>
</dbReference>
<keyword evidence="2" id="KW-0238">DNA-binding</keyword>
<dbReference type="Gene3D" id="1.10.260.40">
    <property type="entry name" value="lambda repressor-like DNA-binding domains"/>
    <property type="match status" value="1"/>
</dbReference>
<gene>
    <name evidence="4" type="ordered locus">gbs1344</name>
</gene>
<sequence length="158" mass="18145">MIGDNIKSLRRTHDLTQPEFAKIIGISRNSLSRYENGTSSVSTELIDRICQKFNVSYVDIVGEDKMMTPVEDYQLTIKIEVLKERGSAILSRLYRHQDEQGIAFDDESNPWILISDDVADLVNTKIYLVDTFEELERYNGYLDGIERMLNLANHQVVA</sequence>
<dbReference type="NCBIfam" id="NF041575">
    <property type="entry name" value="antitoxPezA_Strep"/>
    <property type="match status" value="1"/>
</dbReference>
<dbReference type="SUPFAM" id="SSF47413">
    <property type="entry name" value="lambda repressor-like DNA-binding domains"/>
    <property type="match status" value="1"/>
</dbReference>
<dbReference type="AlphaFoldDB" id="Q8E4Q7"/>
<dbReference type="EMBL" id="AL766850">
    <property type="protein sequence ID" value="CAD47003.1"/>
    <property type="molecule type" value="Genomic_DNA"/>
</dbReference>
<evidence type="ECO:0000256" key="2">
    <source>
        <dbReference type="ARBA" id="ARBA00023125"/>
    </source>
</evidence>
<dbReference type="GO" id="GO:0031342">
    <property type="term" value="P:negative regulation of cell killing"/>
    <property type="evidence" value="ECO:0007669"/>
    <property type="project" value="InterPro"/>
</dbReference>
<keyword evidence="1" id="KW-1277">Toxin-antitoxin system</keyword>
<dbReference type="InterPro" id="IPR001387">
    <property type="entry name" value="Cro/C1-type_HTH"/>
</dbReference>
<feature type="domain" description="HTH cro/C1-type" evidence="3">
    <location>
        <begin position="6"/>
        <end position="60"/>
    </location>
</feature>
<dbReference type="CDD" id="cd00093">
    <property type="entry name" value="HTH_XRE"/>
    <property type="match status" value="1"/>
</dbReference>
<protein>
    <recommendedName>
        <fullName evidence="3">HTH cro/C1-type domain-containing protein</fullName>
    </recommendedName>
</protein>
<dbReference type="SMART" id="SM00530">
    <property type="entry name" value="HTH_XRE"/>
    <property type="match status" value="1"/>
</dbReference>
<evidence type="ECO:0000256" key="1">
    <source>
        <dbReference type="ARBA" id="ARBA00022649"/>
    </source>
</evidence>
<dbReference type="Proteomes" id="UP000000823">
    <property type="component" value="Chromosome"/>
</dbReference>
<dbReference type="InterPro" id="IPR015090">
    <property type="entry name" value="Epsilon_PezA_dom"/>
</dbReference>
<dbReference type="GO" id="GO:0003677">
    <property type="term" value="F:DNA binding"/>
    <property type="evidence" value="ECO:0007669"/>
    <property type="project" value="UniProtKB-KW"/>
</dbReference>